<dbReference type="Proteomes" id="UP000663874">
    <property type="component" value="Unassembled WGS sequence"/>
</dbReference>
<feature type="domain" description="Fibronectin type-III" evidence="1">
    <location>
        <begin position="46"/>
        <end position="116"/>
    </location>
</feature>
<feature type="non-terminal residue" evidence="2">
    <location>
        <position position="116"/>
    </location>
</feature>
<dbReference type="EMBL" id="CAJNOU010016645">
    <property type="protein sequence ID" value="CAF1575631.1"/>
    <property type="molecule type" value="Genomic_DNA"/>
</dbReference>
<reference evidence="2" key="1">
    <citation type="submission" date="2021-02" db="EMBL/GenBank/DDBJ databases">
        <authorList>
            <person name="Nowell W R."/>
        </authorList>
    </citation>
    <scope>NUCLEOTIDE SEQUENCE</scope>
</reference>
<evidence type="ECO:0000313" key="4">
    <source>
        <dbReference type="Proteomes" id="UP000663889"/>
    </source>
</evidence>
<dbReference type="CDD" id="cd00063">
    <property type="entry name" value="FN3"/>
    <property type="match status" value="1"/>
</dbReference>
<dbReference type="Proteomes" id="UP000663889">
    <property type="component" value="Unassembled WGS sequence"/>
</dbReference>
<feature type="non-terminal residue" evidence="2">
    <location>
        <position position="1"/>
    </location>
</feature>
<dbReference type="Pfam" id="PF00041">
    <property type="entry name" value="fn3"/>
    <property type="match status" value="1"/>
</dbReference>
<dbReference type="InterPro" id="IPR036116">
    <property type="entry name" value="FN3_sf"/>
</dbReference>
<evidence type="ECO:0000313" key="3">
    <source>
        <dbReference type="EMBL" id="CAF4374982.1"/>
    </source>
</evidence>
<dbReference type="SUPFAM" id="SSF49265">
    <property type="entry name" value="Fibronectin type III"/>
    <property type="match status" value="1"/>
</dbReference>
<evidence type="ECO:0000259" key="1">
    <source>
        <dbReference type="PROSITE" id="PS50853"/>
    </source>
</evidence>
<comment type="caution">
    <text evidence="2">The sequence shown here is derived from an EMBL/GenBank/DDBJ whole genome shotgun (WGS) entry which is preliminary data.</text>
</comment>
<name>A0A815YYS4_9BILA</name>
<evidence type="ECO:0000313" key="2">
    <source>
        <dbReference type="EMBL" id="CAF1575631.1"/>
    </source>
</evidence>
<dbReference type="InterPro" id="IPR003961">
    <property type="entry name" value="FN3_dom"/>
</dbReference>
<organism evidence="2 4">
    <name type="scientific">Rotaria sordida</name>
    <dbReference type="NCBI Taxonomy" id="392033"/>
    <lineage>
        <taxon>Eukaryota</taxon>
        <taxon>Metazoa</taxon>
        <taxon>Spiralia</taxon>
        <taxon>Gnathifera</taxon>
        <taxon>Rotifera</taxon>
        <taxon>Eurotatoria</taxon>
        <taxon>Bdelloidea</taxon>
        <taxon>Philodinida</taxon>
        <taxon>Philodinidae</taxon>
        <taxon>Rotaria</taxon>
    </lineage>
</organism>
<dbReference type="EMBL" id="CAJOBE010056973">
    <property type="protein sequence ID" value="CAF4374982.1"/>
    <property type="molecule type" value="Genomic_DNA"/>
</dbReference>
<gene>
    <name evidence="3" type="ORF">FNK824_LOCUS43125</name>
    <name evidence="2" type="ORF">SEV965_LOCUS39746</name>
</gene>
<sequence>NDAGLYKCVATNNNYDETTWIGHLHVEDTRSNVIFHSVERKDLPQAPSQPIAIDINSNSIELVWNIQTTDILDYLIEYYDINSDENNLEWKRILTKTKNSRQIINNLKSDTIYQFM</sequence>
<accession>A0A815YYS4</accession>
<protein>
    <recommendedName>
        <fullName evidence="1">Fibronectin type-III domain-containing protein</fullName>
    </recommendedName>
</protein>
<dbReference type="InterPro" id="IPR013783">
    <property type="entry name" value="Ig-like_fold"/>
</dbReference>
<proteinExistence type="predicted"/>
<dbReference type="PROSITE" id="PS50853">
    <property type="entry name" value="FN3"/>
    <property type="match status" value="1"/>
</dbReference>
<dbReference type="AlphaFoldDB" id="A0A815YYS4"/>
<dbReference type="Gene3D" id="2.60.40.10">
    <property type="entry name" value="Immunoglobulins"/>
    <property type="match status" value="1"/>
</dbReference>